<dbReference type="PANTHER" id="PTHR24024:SF15">
    <property type="entry name" value="PULMONARY SURFACTANT-ASSOCIATED PROTEIN D"/>
    <property type="match status" value="1"/>
</dbReference>
<evidence type="ECO:0000256" key="7">
    <source>
        <dbReference type="SAM" id="SignalP"/>
    </source>
</evidence>
<sequence length="274" mass="28397">MALCALTLTFLVLPSLIGADTQAPPTHTCPAPAGVPGNNGLPGRDGRDGQEGRTGAPGPKGEKGDPGLEVQGPPGKIGPVGPVGPAGAKGLKGDPGPPGMKGQGYPGPVGATGSPGQPGPRGEKGSPGDQNKSELQSLSLRLTQLEQAAAFRTFIKVGKKYYASNNQVKTFDLGLKLCRDSGVKLVLPKNPEENQALANMVESMAHPAALISATDKSTEGTFVDSDRKPLTFTNWKSGEPNNYKGTEDCTVMDPTGLWNDIPCESEFLVICEIN</sequence>
<organism evidence="9 10">
    <name type="scientific">Denticeps clupeoides</name>
    <name type="common">denticle herring</name>
    <dbReference type="NCBI Taxonomy" id="299321"/>
    <lineage>
        <taxon>Eukaryota</taxon>
        <taxon>Metazoa</taxon>
        <taxon>Chordata</taxon>
        <taxon>Craniata</taxon>
        <taxon>Vertebrata</taxon>
        <taxon>Euteleostomi</taxon>
        <taxon>Actinopterygii</taxon>
        <taxon>Neopterygii</taxon>
        <taxon>Teleostei</taxon>
        <taxon>Clupei</taxon>
        <taxon>Clupeiformes</taxon>
        <taxon>Denticipitoidei</taxon>
        <taxon>Denticipitidae</taxon>
        <taxon>Denticeps</taxon>
    </lineage>
</organism>
<dbReference type="PROSITE" id="PS50041">
    <property type="entry name" value="C_TYPE_LECTIN_2"/>
    <property type="match status" value="1"/>
</dbReference>
<dbReference type="Proteomes" id="UP000694580">
    <property type="component" value="Chromosome 11"/>
</dbReference>
<dbReference type="Ensembl" id="ENSDCDT00010018861.1">
    <property type="protein sequence ID" value="ENSDCDP00010017799.1"/>
    <property type="gene ID" value="ENSDCDG00010008123.1"/>
</dbReference>
<protein>
    <recommendedName>
        <fullName evidence="8">C-type lectin domain-containing protein</fullName>
    </recommendedName>
</protein>
<proteinExistence type="predicted"/>
<keyword evidence="2" id="KW-0430">Lectin</keyword>
<dbReference type="Pfam" id="PF01391">
    <property type="entry name" value="Collagen"/>
    <property type="match status" value="1"/>
</dbReference>
<reference evidence="9 10" key="1">
    <citation type="submission" date="2020-06" db="EMBL/GenBank/DDBJ databases">
        <authorList>
            <consortium name="Wellcome Sanger Institute Data Sharing"/>
        </authorList>
    </citation>
    <scope>NUCLEOTIDE SEQUENCE [LARGE SCALE GENOMIC DNA]</scope>
</reference>
<dbReference type="GO" id="GO:0005615">
    <property type="term" value="C:extracellular space"/>
    <property type="evidence" value="ECO:0007669"/>
    <property type="project" value="TreeGrafter"/>
</dbReference>
<feature type="compositionally biased region" description="Low complexity" evidence="6">
    <location>
        <begin position="72"/>
        <end position="89"/>
    </location>
</feature>
<feature type="domain" description="C-type lectin" evidence="8">
    <location>
        <begin position="161"/>
        <end position="272"/>
    </location>
</feature>
<evidence type="ECO:0000256" key="3">
    <source>
        <dbReference type="ARBA" id="ARBA00022837"/>
    </source>
</evidence>
<keyword evidence="4" id="KW-0176">Collagen</keyword>
<evidence type="ECO:0000256" key="2">
    <source>
        <dbReference type="ARBA" id="ARBA00022734"/>
    </source>
</evidence>
<evidence type="ECO:0000256" key="1">
    <source>
        <dbReference type="ARBA" id="ARBA00022729"/>
    </source>
</evidence>
<dbReference type="SUPFAM" id="SSF56436">
    <property type="entry name" value="C-type lectin-like"/>
    <property type="match status" value="1"/>
</dbReference>
<dbReference type="SMART" id="SM00034">
    <property type="entry name" value="CLECT"/>
    <property type="match status" value="1"/>
</dbReference>
<dbReference type="Pfam" id="PF00059">
    <property type="entry name" value="Lectin_C"/>
    <property type="match status" value="1"/>
</dbReference>
<evidence type="ECO:0000256" key="5">
    <source>
        <dbReference type="ARBA" id="ARBA00023157"/>
    </source>
</evidence>
<keyword evidence="5" id="KW-1015">Disulfide bond</keyword>
<feature type="region of interest" description="Disordered" evidence="6">
    <location>
        <begin position="24"/>
        <end position="132"/>
    </location>
</feature>
<reference evidence="9" key="3">
    <citation type="submission" date="2025-09" db="UniProtKB">
        <authorList>
            <consortium name="Ensembl"/>
        </authorList>
    </citation>
    <scope>IDENTIFICATION</scope>
</reference>
<dbReference type="InterPro" id="IPR051077">
    <property type="entry name" value="Ca-dependent_lectin"/>
</dbReference>
<feature type="signal peptide" evidence="7">
    <location>
        <begin position="1"/>
        <end position="19"/>
    </location>
</feature>
<keyword evidence="1 7" id="KW-0732">Signal</keyword>
<gene>
    <name evidence="9" type="primary">mbl2</name>
</gene>
<dbReference type="InterPro" id="IPR018378">
    <property type="entry name" value="C-type_lectin_CS"/>
</dbReference>
<dbReference type="PANTHER" id="PTHR24024">
    <property type="entry name" value="PULMONARY SURFACTANT-ASSOCIATED PROTEIN A"/>
    <property type="match status" value="1"/>
</dbReference>
<evidence type="ECO:0000313" key="10">
    <source>
        <dbReference type="Proteomes" id="UP000694580"/>
    </source>
</evidence>
<dbReference type="GO" id="GO:0005581">
    <property type="term" value="C:collagen trimer"/>
    <property type="evidence" value="ECO:0007669"/>
    <property type="project" value="UniProtKB-KW"/>
</dbReference>
<dbReference type="GO" id="GO:0005771">
    <property type="term" value="C:multivesicular body"/>
    <property type="evidence" value="ECO:0007669"/>
    <property type="project" value="TreeGrafter"/>
</dbReference>
<evidence type="ECO:0000256" key="4">
    <source>
        <dbReference type="ARBA" id="ARBA00023119"/>
    </source>
</evidence>
<feature type="chain" id="PRO_5044281111" description="C-type lectin domain-containing protein" evidence="7">
    <location>
        <begin position="20"/>
        <end position="274"/>
    </location>
</feature>
<dbReference type="PROSITE" id="PS00615">
    <property type="entry name" value="C_TYPE_LECTIN_1"/>
    <property type="match status" value="1"/>
</dbReference>
<keyword evidence="10" id="KW-1185">Reference proteome</keyword>
<evidence type="ECO:0000259" key="8">
    <source>
        <dbReference type="PROSITE" id="PS50041"/>
    </source>
</evidence>
<reference evidence="9" key="2">
    <citation type="submission" date="2025-08" db="UniProtKB">
        <authorList>
            <consortium name="Ensembl"/>
        </authorList>
    </citation>
    <scope>IDENTIFICATION</scope>
</reference>
<dbReference type="GeneTree" id="ENSGT00940000154368"/>
<dbReference type="InterPro" id="IPR016186">
    <property type="entry name" value="C-type_lectin-like/link_sf"/>
</dbReference>
<keyword evidence="3" id="KW-0106">Calcium</keyword>
<dbReference type="InterPro" id="IPR008160">
    <property type="entry name" value="Collagen"/>
</dbReference>
<dbReference type="InterPro" id="IPR001304">
    <property type="entry name" value="C-type_lectin-like"/>
</dbReference>
<dbReference type="Gene3D" id="3.10.100.10">
    <property type="entry name" value="Mannose-Binding Protein A, subunit A"/>
    <property type="match status" value="1"/>
</dbReference>
<dbReference type="InterPro" id="IPR016187">
    <property type="entry name" value="CTDL_fold"/>
</dbReference>
<accession>A0AAY4BA08</accession>
<name>A0AAY4BA08_9TELE</name>
<dbReference type="GO" id="GO:0030246">
    <property type="term" value="F:carbohydrate binding"/>
    <property type="evidence" value="ECO:0007669"/>
    <property type="project" value="UniProtKB-KW"/>
</dbReference>
<evidence type="ECO:0000256" key="6">
    <source>
        <dbReference type="SAM" id="MobiDB-lite"/>
    </source>
</evidence>
<evidence type="ECO:0000313" key="9">
    <source>
        <dbReference type="Ensembl" id="ENSDCDP00010017799.1"/>
    </source>
</evidence>
<dbReference type="AlphaFoldDB" id="A0AAY4BA08"/>